<evidence type="ECO:0000259" key="2">
    <source>
        <dbReference type="PROSITE" id="PS50113"/>
    </source>
</evidence>
<dbReference type="InterPro" id="IPR013655">
    <property type="entry name" value="PAS_fold_3"/>
</dbReference>
<feature type="domain" description="PAC" evidence="2">
    <location>
        <begin position="109"/>
        <end position="161"/>
    </location>
</feature>
<dbReference type="PROSITE" id="PS50113">
    <property type="entry name" value="PAC"/>
    <property type="match status" value="2"/>
</dbReference>
<dbReference type="InterPro" id="IPR000700">
    <property type="entry name" value="PAS-assoc_C"/>
</dbReference>
<evidence type="ECO:0000313" key="3">
    <source>
        <dbReference type="EMBL" id="HGK27358.1"/>
    </source>
</evidence>
<evidence type="ECO:0000259" key="1">
    <source>
        <dbReference type="PROSITE" id="PS50112"/>
    </source>
</evidence>
<feature type="domain" description="PAC" evidence="2">
    <location>
        <begin position="522"/>
        <end position="575"/>
    </location>
</feature>
<dbReference type="InterPro" id="IPR000014">
    <property type="entry name" value="PAS"/>
</dbReference>
<sequence>MIIPRGRDTRREVEEQAAFEEAERRRAELRAAATFDSFIDSSPVAIELFDSDGRPIRSNKAAERLLGKVPPPGITLFEERGLKRAGLLEPQVKRILAGARVETPPTWYDPTEIGLPGVPGRKVCFRATVFPLFDAEGNVTRIAVLHEDLTELKRLEESAREAPVASVAEATTPASNADPRDIEFARRKLEAALRDSEERYRSLIESARGHAIIRFAEDGRIIAASPSIQDITGVSRETVITDSSALFAQVHPDDIARVREVEAQVRRTGQYPPNHRFRIVNKSSGAQSWVEMRGAVCTFASRRTFEVILLDITVLKQTQELIQEHEASIATLAASAADAVVTIDKDWVVTAWSPGAEQETRFSANETLGRRLWDIYPDLEKSGIALLFRRTLLERAPQHSKELFYQDGREKYAAWFAVSTYPIPGGALGIFRNVTQRRKVEQAWRDTESRLRALMDNPTAVIALKDKSLRYVAANVPAQRLLGSSLGGTSIIGKTDAELFPSAVTGLLSSHDRQVLERNESVTVELALGDPKSDLAVWLHLTKQPWRDAAGTVIGILDLGFDITRMVRAIQELTRRRDYVEKLLAEQAQTLNRAQAELSRWAR</sequence>
<dbReference type="PROSITE" id="PS50112">
    <property type="entry name" value="PAS"/>
    <property type="match status" value="1"/>
</dbReference>
<dbReference type="SMART" id="SM00091">
    <property type="entry name" value="PAS"/>
    <property type="match status" value="4"/>
</dbReference>
<accession>A0A7C4GF92</accession>
<dbReference type="Gene3D" id="3.30.450.20">
    <property type="entry name" value="PAS domain"/>
    <property type="match status" value="4"/>
</dbReference>
<dbReference type="PANTHER" id="PTHR44757:SF2">
    <property type="entry name" value="BIOFILM ARCHITECTURE MAINTENANCE PROTEIN MBAA"/>
    <property type="match status" value="1"/>
</dbReference>
<dbReference type="PANTHER" id="PTHR44757">
    <property type="entry name" value="DIGUANYLATE CYCLASE DGCP"/>
    <property type="match status" value="1"/>
</dbReference>
<dbReference type="CDD" id="cd00130">
    <property type="entry name" value="PAS"/>
    <property type="match status" value="1"/>
</dbReference>
<feature type="domain" description="PAS" evidence="1">
    <location>
        <begin position="196"/>
        <end position="269"/>
    </location>
</feature>
<reference evidence="3" key="1">
    <citation type="journal article" date="2020" name="mSystems">
        <title>Genome- and Community-Level Interaction Insights into Carbon Utilization and Element Cycling Functions of Hydrothermarchaeota in Hydrothermal Sediment.</title>
        <authorList>
            <person name="Zhou Z."/>
            <person name="Liu Y."/>
            <person name="Xu W."/>
            <person name="Pan J."/>
            <person name="Luo Z.H."/>
            <person name="Li M."/>
        </authorList>
    </citation>
    <scope>NUCLEOTIDE SEQUENCE [LARGE SCALE GENOMIC DNA]</scope>
    <source>
        <strain evidence="3">SpSt-488</strain>
    </source>
</reference>
<proteinExistence type="predicted"/>
<dbReference type="InterPro" id="IPR013656">
    <property type="entry name" value="PAS_4"/>
</dbReference>
<organism evidence="3">
    <name type="scientific">candidate division WOR-3 bacterium</name>
    <dbReference type="NCBI Taxonomy" id="2052148"/>
    <lineage>
        <taxon>Bacteria</taxon>
        <taxon>Bacteria division WOR-3</taxon>
    </lineage>
</organism>
<comment type="caution">
    <text evidence="3">The sequence shown here is derived from an EMBL/GenBank/DDBJ whole genome shotgun (WGS) entry which is preliminary data.</text>
</comment>
<dbReference type="SUPFAM" id="SSF55785">
    <property type="entry name" value="PYP-like sensor domain (PAS domain)"/>
    <property type="match status" value="4"/>
</dbReference>
<dbReference type="InterPro" id="IPR052155">
    <property type="entry name" value="Biofilm_reg_signaling"/>
</dbReference>
<gene>
    <name evidence="3" type="ORF">ENS41_00185</name>
</gene>
<name>A0A7C4GF92_UNCW3</name>
<dbReference type="NCBIfam" id="TIGR00229">
    <property type="entry name" value="sensory_box"/>
    <property type="match status" value="2"/>
</dbReference>
<dbReference type="InterPro" id="IPR035965">
    <property type="entry name" value="PAS-like_dom_sf"/>
</dbReference>
<dbReference type="AlphaFoldDB" id="A0A7C4GF92"/>
<dbReference type="Pfam" id="PF08447">
    <property type="entry name" value="PAS_3"/>
    <property type="match status" value="1"/>
</dbReference>
<dbReference type="Pfam" id="PF08448">
    <property type="entry name" value="PAS_4"/>
    <property type="match status" value="3"/>
</dbReference>
<dbReference type="EMBL" id="DSUT01000007">
    <property type="protein sequence ID" value="HGK27358.1"/>
    <property type="molecule type" value="Genomic_DNA"/>
</dbReference>
<protein>
    <submittedName>
        <fullName evidence="3">PAS domain S-box protein</fullName>
    </submittedName>
</protein>